<protein>
    <submittedName>
        <fullName evidence="3">Cupin domain-containing protein</fullName>
    </submittedName>
</protein>
<dbReference type="InterPro" id="IPR051610">
    <property type="entry name" value="GPI/OXD"/>
</dbReference>
<dbReference type="Gene3D" id="2.60.120.10">
    <property type="entry name" value="Jelly Rolls"/>
    <property type="match status" value="1"/>
</dbReference>
<proteinExistence type="predicted"/>
<dbReference type="EMBL" id="SRIB01000002">
    <property type="protein sequence ID" value="TFZ41460.1"/>
    <property type="molecule type" value="Genomic_DNA"/>
</dbReference>
<dbReference type="CDD" id="cd02221">
    <property type="entry name" value="cupin_TM1287-like"/>
    <property type="match status" value="1"/>
</dbReference>
<dbReference type="InterPro" id="IPR011051">
    <property type="entry name" value="RmlC_Cupin_sf"/>
</dbReference>
<dbReference type="Pfam" id="PF07883">
    <property type="entry name" value="Cupin_2"/>
    <property type="match status" value="1"/>
</dbReference>
<gene>
    <name evidence="3" type="ORF">E4100_02455</name>
</gene>
<comment type="caution">
    <text evidence="3">The sequence shown here is derived from an EMBL/GenBank/DDBJ whole genome shotgun (WGS) entry which is preliminary data.</text>
</comment>
<evidence type="ECO:0000256" key="1">
    <source>
        <dbReference type="ARBA" id="ARBA00022723"/>
    </source>
</evidence>
<organism evidence="3 4">
    <name type="scientific">Soehngenia longivitae</name>
    <dbReference type="NCBI Taxonomy" id="2562294"/>
    <lineage>
        <taxon>Bacteria</taxon>
        <taxon>Bacillati</taxon>
        <taxon>Bacillota</taxon>
        <taxon>Tissierellia</taxon>
        <taxon>Tissierellales</taxon>
        <taxon>Tissierellaceae</taxon>
        <taxon>Soehngenia</taxon>
    </lineage>
</organism>
<dbReference type="GO" id="GO:0046872">
    <property type="term" value="F:metal ion binding"/>
    <property type="evidence" value="ECO:0007669"/>
    <property type="project" value="UniProtKB-KW"/>
</dbReference>
<dbReference type="PANTHER" id="PTHR35848:SF6">
    <property type="entry name" value="CUPIN TYPE-2 DOMAIN-CONTAINING PROTEIN"/>
    <property type="match status" value="1"/>
</dbReference>
<dbReference type="SUPFAM" id="SSF51182">
    <property type="entry name" value="RmlC-like cupins"/>
    <property type="match status" value="1"/>
</dbReference>
<keyword evidence="1" id="KW-0479">Metal-binding</keyword>
<evidence type="ECO:0000313" key="4">
    <source>
        <dbReference type="Proteomes" id="UP000298381"/>
    </source>
</evidence>
<dbReference type="RefSeq" id="WP_135270448.1">
    <property type="nucleotide sequence ID" value="NZ_SRIB01000002.1"/>
</dbReference>
<dbReference type="InterPro" id="IPR014710">
    <property type="entry name" value="RmlC-like_jellyroll"/>
</dbReference>
<sequence length="115" mass="13199">MVKHFDDFEVEVVQNLKDGKGYVTIIRLLEEEDFLGKGKLFGKAIIKPGNSIGYHQHKKDQETYYILNGHAMYNDNGKEVFLESGDFTICRPGEFHSIEAIGDEDLEFLMLILNE</sequence>
<dbReference type="Proteomes" id="UP000298381">
    <property type="component" value="Unassembled WGS sequence"/>
</dbReference>
<dbReference type="AlphaFoldDB" id="A0A4Z0D9A7"/>
<dbReference type="InterPro" id="IPR013096">
    <property type="entry name" value="Cupin_2"/>
</dbReference>
<evidence type="ECO:0000313" key="3">
    <source>
        <dbReference type="EMBL" id="TFZ41460.1"/>
    </source>
</evidence>
<accession>A0A4Z0D9A7</accession>
<keyword evidence="4" id="KW-1185">Reference proteome</keyword>
<dbReference type="OrthoDB" id="9797047at2"/>
<name>A0A4Z0D9A7_9FIRM</name>
<dbReference type="PANTHER" id="PTHR35848">
    <property type="entry name" value="OXALATE-BINDING PROTEIN"/>
    <property type="match status" value="1"/>
</dbReference>
<evidence type="ECO:0000259" key="2">
    <source>
        <dbReference type="Pfam" id="PF07883"/>
    </source>
</evidence>
<feature type="domain" description="Cupin type-2" evidence="2">
    <location>
        <begin position="45"/>
        <end position="111"/>
    </location>
</feature>
<reference evidence="3 4" key="1">
    <citation type="submission" date="2019-03" db="EMBL/GenBank/DDBJ databases">
        <title>Draft genome sequence data and analysis of a Fermenting Bacterium, Soehngenia longevitae strain 1933PT, isolated from petroleum reservoir in Azerbaijan.</title>
        <authorList>
            <person name="Grouzdev D.S."/>
            <person name="Bidzhieva S.K."/>
            <person name="Sokolova D.S."/>
            <person name="Tourova T.P."/>
            <person name="Poltaraus A.B."/>
            <person name="Nazina T.N."/>
        </authorList>
    </citation>
    <scope>NUCLEOTIDE SEQUENCE [LARGE SCALE GENOMIC DNA]</scope>
    <source>
        <strain evidence="3 4">1933P</strain>
    </source>
</reference>